<dbReference type="PANTHER" id="PTHR33908:SF11">
    <property type="entry name" value="MEMBRANE PROTEIN"/>
    <property type="match status" value="1"/>
</dbReference>
<organism evidence="10 11">
    <name type="scientific">Bradyrhizobium guangdongense</name>
    <dbReference type="NCBI Taxonomy" id="1325090"/>
    <lineage>
        <taxon>Bacteria</taxon>
        <taxon>Pseudomonadati</taxon>
        <taxon>Pseudomonadota</taxon>
        <taxon>Alphaproteobacteria</taxon>
        <taxon>Hyphomicrobiales</taxon>
        <taxon>Nitrobacteraceae</taxon>
        <taxon>Bradyrhizobium</taxon>
    </lineage>
</organism>
<evidence type="ECO:0000259" key="9">
    <source>
        <dbReference type="Pfam" id="PF13231"/>
    </source>
</evidence>
<dbReference type="PANTHER" id="PTHR33908">
    <property type="entry name" value="MANNOSYLTRANSFERASE YKCB-RELATED"/>
    <property type="match status" value="1"/>
</dbReference>
<dbReference type="InterPro" id="IPR050297">
    <property type="entry name" value="LipidA_mod_glycosyltrf_83"/>
</dbReference>
<evidence type="ECO:0000313" key="10">
    <source>
        <dbReference type="EMBL" id="QOZ62605.1"/>
    </source>
</evidence>
<evidence type="ECO:0000256" key="1">
    <source>
        <dbReference type="ARBA" id="ARBA00004651"/>
    </source>
</evidence>
<feature type="transmembrane region" description="Helical" evidence="8">
    <location>
        <begin position="365"/>
        <end position="387"/>
    </location>
</feature>
<evidence type="ECO:0000256" key="2">
    <source>
        <dbReference type="ARBA" id="ARBA00022475"/>
    </source>
</evidence>
<evidence type="ECO:0000256" key="7">
    <source>
        <dbReference type="ARBA" id="ARBA00023136"/>
    </source>
</evidence>
<keyword evidence="6 8" id="KW-1133">Transmembrane helix</keyword>
<evidence type="ECO:0000256" key="4">
    <source>
        <dbReference type="ARBA" id="ARBA00022679"/>
    </source>
</evidence>
<feature type="transmembrane region" description="Helical" evidence="8">
    <location>
        <begin position="270"/>
        <end position="292"/>
    </location>
</feature>
<keyword evidence="5 8" id="KW-0812">Transmembrane</keyword>
<evidence type="ECO:0000256" key="6">
    <source>
        <dbReference type="ARBA" id="ARBA00022989"/>
    </source>
</evidence>
<feature type="transmembrane region" description="Helical" evidence="8">
    <location>
        <begin position="179"/>
        <end position="210"/>
    </location>
</feature>
<dbReference type="InterPro" id="IPR038731">
    <property type="entry name" value="RgtA/B/C-like"/>
</dbReference>
<evidence type="ECO:0000313" key="11">
    <source>
        <dbReference type="Proteomes" id="UP000593880"/>
    </source>
</evidence>
<keyword evidence="2" id="KW-1003">Cell membrane</keyword>
<accession>A0ABX6UMT7</accession>
<feature type="domain" description="Glycosyltransferase RgtA/B/C/D-like" evidence="9">
    <location>
        <begin position="79"/>
        <end position="240"/>
    </location>
</feature>
<dbReference type="EMBL" id="CP030057">
    <property type="protein sequence ID" value="QOZ62605.1"/>
    <property type="molecule type" value="Genomic_DNA"/>
</dbReference>
<feature type="transmembrane region" description="Helical" evidence="8">
    <location>
        <begin position="304"/>
        <end position="321"/>
    </location>
</feature>
<reference evidence="10 11" key="1">
    <citation type="submission" date="2018-06" db="EMBL/GenBank/DDBJ databases">
        <title>Comparative genomics of rhizobia nodulating Arachis hypogaea in China.</title>
        <authorList>
            <person name="Li Y."/>
        </authorList>
    </citation>
    <scope>NUCLEOTIDE SEQUENCE [LARGE SCALE GENOMIC DNA]</scope>
    <source>
        <strain evidence="10 11">CCBAU 51658</strain>
    </source>
</reference>
<feature type="transmembrane region" description="Helical" evidence="8">
    <location>
        <begin position="222"/>
        <end position="242"/>
    </location>
</feature>
<comment type="subcellular location">
    <subcellularLocation>
        <location evidence="1">Cell membrane</location>
        <topology evidence="1">Multi-pass membrane protein</topology>
    </subcellularLocation>
</comment>
<name>A0ABX6UMT7_9BRAD</name>
<feature type="transmembrane region" description="Helical" evidence="8">
    <location>
        <begin position="100"/>
        <end position="118"/>
    </location>
</feature>
<keyword evidence="3" id="KW-0328">Glycosyltransferase</keyword>
<protein>
    <submittedName>
        <fullName evidence="10">Glycosyltransferase</fullName>
    </submittedName>
</protein>
<feature type="transmembrane region" description="Helical" evidence="8">
    <location>
        <begin position="333"/>
        <end position="353"/>
    </location>
</feature>
<evidence type="ECO:0000256" key="3">
    <source>
        <dbReference type="ARBA" id="ARBA00022676"/>
    </source>
</evidence>
<evidence type="ECO:0000256" key="5">
    <source>
        <dbReference type="ARBA" id="ARBA00022692"/>
    </source>
</evidence>
<dbReference type="Pfam" id="PF13231">
    <property type="entry name" value="PMT_2"/>
    <property type="match status" value="1"/>
</dbReference>
<dbReference type="Proteomes" id="UP000593880">
    <property type="component" value="Chromosome"/>
</dbReference>
<proteinExistence type="predicted"/>
<feature type="transmembrane region" description="Helical" evidence="8">
    <location>
        <begin position="36"/>
        <end position="57"/>
    </location>
</feature>
<gene>
    <name evidence="10" type="ORF">XH86_30550</name>
</gene>
<evidence type="ECO:0000256" key="8">
    <source>
        <dbReference type="SAM" id="Phobius"/>
    </source>
</evidence>
<keyword evidence="7 8" id="KW-0472">Membrane</keyword>
<keyword evidence="4" id="KW-0808">Transferase</keyword>
<keyword evidence="11" id="KW-1185">Reference proteome</keyword>
<sequence length="546" mass="60563">MTVATLTPPPKSGKSAAVTIAPDISVKPHDASRRPLVVAALVIAAMTVLRIVYASAIELRTDEAYYWTWSKEAALSFLDHPPGIAWLIRFGTAIFGDTVLGVRFGGIVAMLVMQLLLADMVRRLTHDVRAIVVAVLMPEAALYYGLLMAKVAPDVAMIPFAVAMMWSLVRLAQSGDGRWWLAAGLFAGLSLLSKFTAIMFAPAVAAFLLVPDWRWRWLRSPYPYLAVLIAIAVFSPVLIWNAQHDWASFRFQGVRATANYGISLRTVGDYIGLQLGLVGFVMLPVVLSGLVLTAWRGTRSREPVAILLSTAVLVPFVYFFLKSFTLRVGDTWPMFMWPVGFAAAAVNLTMLPGEGWSARMIRSSIFWAETALVSGIAFVVIVFLYYAAAPWNLLGKMDPIGAEAGYEQVAARAQAALDETGATWIATTDYRTYAMMRWLFRGRVPVVEINERGRFQDFHDPGMDRIRGHVGLYVGRQPDDHSPLWETIPATRTPVGQVERRWRGVLIDTYTLDKLTGWTPQLSPPKDSPLFQWRVLAGQFEVRPLA</sequence>